<dbReference type="Pfam" id="PF14420">
    <property type="entry name" value="Clr5"/>
    <property type="match status" value="1"/>
</dbReference>
<accession>A0A3M2QLH6</accession>
<protein>
    <recommendedName>
        <fullName evidence="2">Clr5 domain-containing protein</fullName>
    </recommendedName>
</protein>
<evidence type="ECO:0000313" key="3">
    <source>
        <dbReference type="EMBL" id="RMI93903.1"/>
    </source>
</evidence>
<name>A0A3M2QLH6_9HYPO</name>
<dbReference type="STRING" id="2010991.A0A3M2QLH6"/>
<dbReference type="EMBL" id="NKUJ01001091">
    <property type="protein sequence ID" value="RMI93903.1"/>
    <property type="molecule type" value="Genomic_DNA"/>
</dbReference>
<dbReference type="AlphaFoldDB" id="A0A3M2QLH6"/>
<keyword evidence="4" id="KW-1185">Reference proteome</keyword>
<evidence type="ECO:0000313" key="4">
    <source>
        <dbReference type="Proteomes" id="UP000277212"/>
    </source>
</evidence>
<proteinExistence type="predicted"/>
<evidence type="ECO:0000256" key="1">
    <source>
        <dbReference type="SAM" id="MobiDB-lite"/>
    </source>
</evidence>
<feature type="compositionally biased region" description="Polar residues" evidence="1">
    <location>
        <begin position="70"/>
        <end position="86"/>
    </location>
</feature>
<dbReference type="OrthoDB" id="4115389at2759"/>
<dbReference type="InterPro" id="IPR025676">
    <property type="entry name" value="Clr5_dom"/>
</dbReference>
<dbReference type="Proteomes" id="UP000277212">
    <property type="component" value="Unassembled WGS sequence"/>
</dbReference>
<feature type="region of interest" description="Disordered" evidence="1">
    <location>
        <begin position="63"/>
        <end position="86"/>
    </location>
</feature>
<gene>
    <name evidence="3" type="ORF">CDV36_016516</name>
</gene>
<comment type="caution">
    <text evidence="3">The sequence shown here is derived from an EMBL/GenBank/DDBJ whole genome shotgun (WGS) entry which is preliminary data.</text>
</comment>
<sequence>MAVKPWNKHRGTIIKLYIKEGRTLEDVRGIMKTDYNFEASMQHPFLPAALSIGKYNCKRRPPTPAAPSCSALNNSSGTSDPGSWPTSSCVSQYTVEHAKIENMIENRGREAGLRDVPMYHDVVLQRVLQSNVHYANPNSTVPSPPGGAASTSFDLLRQPLLARLLPSMERLDDVDADEPRSRAGR</sequence>
<feature type="domain" description="Clr5" evidence="2">
    <location>
        <begin position="4"/>
        <end position="40"/>
    </location>
</feature>
<reference evidence="3 4" key="1">
    <citation type="submission" date="2017-06" db="EMBL/GenBank/DDBJ databases">
        <title>Comparative genomic analysis of Ambrosia Fusariam Clade fungi.</title>
        <authorList>
            <person name="Stajich J.E."/>
            <person name="Carrillo J."/>
            <person name="Kijimoto T."/>
            <person name="Eskalen A."/>
            <person name="O'Donnell K."/>
            <person name="Kasson M."/>
        </authorList>
    </citation>
    <scope>NUCLEOTIDE SEQUENCE [LARGE SCALE GENOMIC DNA]</scope>
    <source>
        <strain evidence="3">UCR3666</strain>
    </source>
</reference>
<organism evidence="3 4">
    <name type="scientific">Fusarium kuroshium</name>
    <dbReference type="NCBI Taxonomy" id="2010991"/>
    <lineage>
        <taxon>Eukaryota</taxon>
        <taxon>Fungi</taxon>
        <taxon>Dikarya</taxon>
        <taxon>Ascomycota</taxon>
        <taxon>Pezizomycotina</taxon>
        <taxon>Sordariomycetes</taxon>
        <taxon>Hypocreomycetidae</taxon>
        <taxon>Hypocreales</taxon>
        <taxon>Nectriaceae</taxon>
        <taxon>Fusarium</taxon>
        <taxon>Fusarium solani species complex</taxon>
    </lineage>
</organism>
<evidence type="ECO:0000259" key="2">
    <source>
        <dbReference type="Pfam" id="PF14420"/>
    </source>
</evidence>